<feature type="region of interest" description="Disordered" evidence="1">
    <location>
        <begin position="237"/>
        <end position="258"/>
    </location>
</feature>
<evidence type="ECO:0000256" key="1">
    <source>
        <dbReference type="SAM" id="MobiDB-lite"/>
    </source>
</evidence>
<gene>
    <name evidence="2" type="ORF">BJ554DRAFT_4697</name>
</gene>
<feature type="region of interest" description="Disordered" evidence="1">
    <location>
        <begin position="269"/>
        <end position="288"/>
    </location>
</feature>
<reference evidence="2 3" key="1">
    <citation type="journal article" name="Sci. Rep.">
        <title>Genome-scale phylogenetic analyses confirm Olpidium as the closest living zoosporic fungus to the non-flagellated, terrestrial fungi.</title>
        <authorList>
            <person name="Chang Y."/>
            <person name="Rochon D."/>
            <person name="Sekimoto S."/>
            <person name="Wang Y."/>
            <person name="Chovatia M."/>
            <person name="Sandor L."/>
            <person name="Salamov A."/>
            <person name="Grigoriev I.V."/>
            <person name="Stajich J.E."/>
            <person name="Spatafora J.W."/>
        </authorList>
    </citation>
    <scope>NUCLEOTIDE SEQUENCE [LARGE SCALE GENOMIC DNA]</scope>
    <source>
        <strain evidence="2">S191</strain>
    </source>
</reference>
<proteinExistence type="predicted"/>
<keyword evidence="3" id="KW-1185">Reference proteome</keyword>
<accession>A0A8H7ZLX2</accession>
<comment type="caution">
    <text evidence="2">The sequence shown here is derived from an EMBL/GenBank/DDBJ whole genome shotgun (WGS) entry which is preliminary data.</text>
</comment>
<dbReference type="AlphaFoldDB" id="A0A8H7ZLX2"/>
<evidence type="ECO:0000313" key="2">
    <source>
        <dbReference type="EMBL" id="KAG5455774.1"/>
    </source>
</evidence>
<sequence>MRHFISHVLPEPQALRVDADLRQKELNASHKIPEGLVVYDFRLHCPANSYFADLRPAVNLVARRQKAKPHVAHFREAAMRLVLRVDEVFNFSHGELPEAEAITGASDKPEAEKALTRTSFVAECTADLGSSKWHPALVELEKLSEIEENALCSLRPEVELGGFAEDVSSLGVFNLKPRNHISKLLPAESVYPGQNSFVIALYVILQHPRFVPLPLFTFLRPVPSSLAVRLEPRPENRRHNVVGPRPRAYPPQGRNVGATQRRCWRAAHSLGDRSRRTRPSLQDPVETRAVNEVSLASAAAEKKGRGGPVGNCSFTSVDLERRLEEKPPVAPALTPERRSGVVPRAVSFGERRGTDGSGLRCAVRRRWCDEQRTGAGWCSPPPGWLAWRRRRPPASTPAAWDGSSRAGRARVQIPRPTGRRTCPRREREKGARVGGADSKQNPRQRKTARAQLHRPRQLPSLSDFIHVELSRTTQEDSKTLAQLSVQPCVPYIIGADHLMHACPGIVSCVAGNCANDSVGLHLGASFITTVPAYCAHQQSGRVELPGSVATGALQM</sequence>
<dbReference type="EMBL" id="JAEFCI010012824">
    <property type="protein sequence ID" value="KAG5455774.1"/>
    <property type="molecule type" value="Genomic_DNA"/>
</dbReference>
<feature type="region of interest" description="Disordered" evidence="1">
    <location>
        <begin position="394"/>
        <end position="455"/>
    </location>
</feature>
<evidence type="ECO:0000313" key="3">
    <source>
        <dbReference type="Proteomes" id="UP000673691"/>
    </source>
</evidence>
<name>A0A8H7ZLX2_9FUNG</name>
<feature type="compositionally biased region" description="Basic residues" evidence="1">
    <location>
        <begin position="442"/>
        <end position="455"/>
    </location>
</feature>
<dbReference type="Proteomes" id="UP000673691">
    <property type="component" value="Unassembled WGS sequence"/>
</dbReference>
<organism evidence="2 3">
    <name type="scientific">Olpidium bornovanus</name>
    <dbReference type="NCBI Taxonomy" id="278681"/>
    <lineage>
        <taxon>Eukaryota</taxon>
        <taxon>Fungi</taxon>
        <taxon>Fungi incertae sedis</taxon>
        <taxon>Olpidiomycota</taxon>
        <taxon>Olpidiomycotina</taxon>
        <taxon>Olpidiomycetes</taxon>
        <taxon>Olpidiales</taxon>
        <taxon>Olpidiaceae</taxon>
        <taxon>Olpidium</taxon>
    </lineage>
</organism>
<protein>
    <submittedName>
        <fullName evidence="2">Uncharacterized protein</fullName>
    </submittedName>
</protein>